<gene>
    <name evidence="1" type="ORF">WISP_05112</name>
</gene>
<accession>A0ABQ9DZ24</accession>
<evidence type="ECO:0008006" key="3">
    <source>
        <dbReference type="Google" id="ProtNLM"/>
    </source>
</evidence>
<organism evidence="1 2">
    <name type="scientific">Willisornis vidua</name>
    <name type="common">Xingu scale-backed antbird</name>
    <dbReference type="NCBI Taxonomy" id="1566151"/>
    <lineage>
        <taxon>Eukaryota</taxon>
        <taxon>Metazoa</taxon>
        <taxon>Chordata</taxon>
        <taxon>Craniata</taxon>
        <taxon>Vertebrata</taxon>
        <taxon>Euteleostomi</taxon>
        <taxon>Archelosauria</taxon>
        <taxon>Archosauria</taxon>
        <taxon>Dinosauria</taxon>
        <taxon>Saurischia</taxon>
        <taxon>Theropoda</taxon>
        <taxon>Coelurosauria</taxon>
        <taxon>Aves</taxon>
        <taxon>Neognathae</taxon>
        <taxon>Neoaves</taxon>
        <taxon>Telluraves</taxon>
        <taxon>Australaves</taxon>
        <taxon>Passeriformes</taxon>
        <taxon>Thamnophilidae</taxon>
        <taxon>Willisornis</taxon>
    </lineage>
</organism>
<dbReference type="Proteomes" id="UP001145742">
    <property type="component" value="Unassembled WGS sequence"/>
</dbReference>
<sequence length="91" mass="9975">MVIGITETTMEQPECIFQPVYSSMRRIHCHKPSGLTLKTGSILGPVLFNIFVNYLDTGLEGTLSKFADNTKLGGAVDSSEGRETLQRELGK</sequence>
<evidence type="ECO:0000313" key="1">
    <source>
        <dbReference type="EMBL" id="KAJ7427660.1"/>
    </source>
</evidence>
<reference evidence="1" key="1">
    <citation type="submission" date="2019-10" db="EMBL/GenBank/DDBJ databases">
        <authorList>
            <person name="Soares A.E.R."/>
            <person name="Aleixo A."/>
            <person name="Schneider P."/>
            <person name="Miyaki C.Y."/>
            <person name="Schneider M.P."/>
            <person name="Mello C."/>
            <person name="Vasconcelos A.T.R."/>
        </authorList>
    </citation>
    <scope>NUCLEOTIDE SEQUENCE</scope>
    <source>
        <tissue evidence="1">Muscle</tissue>
    </source>
</reference>
<protein>
    <recommendedName>
        <fullName evidence="3">Reverse transcriptase domain-containing protein</fullName>
    </recommendedName>
</protein>
<evidence type="ECO:0000313" key="2">
    <source>
        <dbReference type="Proteomes" id="UP001145742"/>
    </source>
</evidence>
<comment type="caution">
    <text evidence="1">The sequence shown here is derived from an EMBL/GenBank/DDBJ whole genome shotgun (WGS) entry which is preliminary data.</text>
</comment>
<keyword evidence="2" id="KW-1185">Reference proteome</keyword>
<proteinExistence type="predicted"/>
<dbReference type="EMBL" id="WHWB01031884">
    <property type="protein sequence ID" value="KAJ7427660.1"/>
    <property type="molecule type" value="Genomic_DNA"/>
</dbReference>
<name>A0ABQ9DZ24_9PASS</name>